<dbReference type="AlphaFoldDB" id="A0A9X7J355"/>
<comment type="subcellular location">
    <subcellularLocation>
        <location evidence="1">Membrane</location>
    </subcellularLocation>
</comment>
<keyword evidence="8" id="KW-1185">Reference proteome</keyword>
<evidence type="ECO:0000256" key="4">
    <source>
        <dbReference type="ARBA" id="ARBA00023134"/>
    </source>
</evidence>
<dbReference type="PANTHER" id="PTHR10465">
    <property type="entry name" value="TRANSMEMBRANE GTPASE FZO1"/>
    <property type="match status" value="1"/>
</dbReference>
<evidence type="ECO:0000256" key="1">
    <source>
        <dbReference type="ARBA" id="ARBA00004370"/>
    </source>
</evidence>
<dbReference type="Pfam" id="PF00350">
    <property type="entry name" value="Dynamin_N"/>
    <property type="match status" value="1"/>
</dbReference>
<dbReference type="EC" id="3.6.5.5" evidence="7"/>
<dbReference type="SUPFAM" id="SSF52540">
    <property type="entry name" value="P-loop containing nucleoside triphosphate hydrolases"/>
    <property type="match status" value="1"/>
</dbReference>
<proteinExistence type="predicted"/>
<name>A0A9X7J355_9FIRM</name>
<dbReference type="RefSeq" id="WP_083476693.1">
    <property type="nucleotide sequence ID" value="NZ_PVXL01000044.1"/>
</dbReference>
<comment type="caution">
    <text evidence="7">The sequence shown here is derived from an EMBL/GenBank/DDBJ whole genome shotgun (WGS) entry which is preliminary data.</text>
</comment>
<evidence type="ECO:0000256" key="5">
    <source>
        <dbReference type="ARBA" id="ARBA00023136"/>
    </source>
</evidence>
<dbReference type="GO" id="GO:0003924">
    <property type="term" value="F:GTPase activity"/>
    <property type="evidence" value="ECO:0007669"/>
    <property type="project" value="InterPro"/>
</dbReference>
<dbReference type="GO" id="GO:0016020">
    <property type="term" value="C:membrane"/>
    <property type="evidence" value="ECO:0007669"/>
    <property type="project" value="UniProtKB-SubCell"/>
</dbReference>
<evidence type="ECO:0000313" key="8">
    <source>
        <dbReference type="Proteomes" id="UP000239430"/>
    </source>
</evidence>
<dbReference type="GO" id="GO:0005525">
    <property type="term" value="F:GTP binding"/>
    <property type="evidence" value="ECO:0007669"/>
    <property type="project" value="UniProtKB-KW"/>
</dbReference>
<evidence type="ECO:0000259" key="6">
    <source>
        <dbReference type="Pfam" id="PF00350"/>
    </source>
</evidence>
<dbReference type="InterPro" id="IPR027094">
    <property type="entry name" value="Mitofusin_fam"/>
</dbReference>
<evidence type="ECO:0000256" key="2">
    <source>
        <dbReference type="ARBA" id="ARBA00022741"/>
    </source>
</evidence>
<accession>A0A9X7J355</accession>
<sequence>MSQVRQDRPVKAVPKVTNDAGALFLQTLELLNGLGPEFKEERQKIHALQERLLNERFHLAVLGQFKRGKSTFINALLGDEVLPTAILPLTAVPTFLLWGPEARPLPGNSRKFRPNSRHYKVPCCFVWVSLSYKNNINEFNYLFRICCCTNLRHN</sequence>
<protein>
    <submittedName>
        <fullName evidence="7">Bacterial dynamin-like protein</fullName>
        <ecNumber evidence="7">3.6.5.5</ecNumber>
    </submittedName>
</protein>
<keyword evidence="2" id="KW-0547">Nucleotide-binding</keyword>
<reference evidence="7 8" key="1">
    <citation type="submission" date="2018-03" db="EMBL/GenBank/DDBJ databases">
        <title>Genome sequence of Moorella stamsii DSM 26217.</title>
        <authorList>
            <person name="Poehlein A."/>
            <person name="Daniel R."/>
        </authorList>
    </citation>
    <scope>NUCLEOTIDE SEQUENCE [LARGE SCALE GENOMIC DNA]</scope>
    <source>
        <strain evidence="8">DSM 26217</strain>
    </source>
</reference>
<dbReference type="PANTHER" id="PTHR10465:SF0">
    <property type="entry name" value="SARCALUMENIN"/>
    <property type="match status" value="1"/>
</dbReference>
<dbReference type="EMBL" id="PVXL01000044">
    <property type="protein sequence ID" value="PRR72773.1"/>
    <property type="molecule type" value="Genomic_DNA"/>
</dbReference>
<keyword evidence="4" id="KW-0342">GTP-binding</keyword>
<evidence type="ECO:0000256" key="3">
    <source>
        <dbReference type="ARBA" id="ARBA00022801"/>
    </source>
</evidence>
<keyword evidence="3 7" id="KW-0378">Hydrolase</keyword>
<dbReference type="Proteomes" id="UP000239430">
    <property type="component" value="Unassembled WGS sequence"/>
</dbReference>
<organism evidence="7 8">
    <name type="scientific">Neomoorella stamsii</name>
    <dbReference type="NCBI Taxonomy" id="1266720"/>
    <lineage>
        <taxon>Bacteria</taxon>
        <taxon>Bacillati</taxon>
        <taxon>Bacillota</taxon>
        <taxon>Clostridia</taxon>
        <taxon>Neomoorellales</taxon>
        <taxon>Neomoorellaceae</taxon>
        <taxon>Neomoorella</taxon>
    </lineage>
</organism>
<dbReference type="InterPro" id="IPR027417">
    <property type="entry name" value="P-loop_NTPase"/>
</dbReference>
<gene>
    <name evidence="7" type="ORF">MOST_16670</name>
</gene>
<dbReference type="Gene3D" id="3.40.50.300">
    <property type="entry name" value="P-loop containing nucleotide triphosphate hydrolases"/>
    <property type="match status" value="1"/>
</dbReference>
<feature type="domain" description="Dynamin N-terminal" evidence="6">
    <location>
        <begin position="59"/>
        <end position="102"/>
    </location>
</feature>
<dbReference type="InterPro" id="IPR045063">
    <property type="entry name" value="Dynamin_N"/>
</dbReference>
<evidence type="ECO:0000313" key="7">
    <source>
        <dbReference type="EMBL" id="PRR72773.1"/>
    </source>
</evidence>
<keyword evidence="5" id="KW-0472">Membrane</keyword>